<protein>
    <recommendedName>
        <fullName evidence="1">YprB ribonuclease H-like domain-containing protein</fullName>
    </recommendedName>
</protein>
<accession>X0T891</accession>
<feature type="non-terminal residue" evidence="2">
    <location>
        <position position="249"/>
    </location>
</feature>
<dbReference type="PANTHER" id="PTHR10322">
    <property type="entry name" value="DNA POLYMERASE CATALYTIC SUBUNIT"/>
    <property type="match status" value="1"/>
</dbReference>
<organism evidence="2">
    <name type="scientific">marine sediment metagenome</name>
    <dbReference type="NCBI Taxonomy" id="412755"/>
    <lineage>
        <taxon>unclassified sequences</taxon>
        <taxon>metagenomes</taxon>
        <taxon>ecological metagenomes</taxon>
    </lineage>
</organism>
<dbReference type="InterPro" id="IPR036397">
    <property type="entry name" value="RNaseH_sf"/>
</dbReference>
<dbReference type="Gene3D" id="3.30.342.10">
    <property type="entry name" value="DNA Polymerase, chain B, domain 1"/>
    <property type="match status" value="1"/>
</dbReference>
<comment type="caution">
    <text evidence="2">The sequence shown here is derived from an EMBL/GenBank/DDBJ whole genome shotgun (WGS) entry which is preliminary data.</text>
</comment>
<sequence length="249" mass="29968">MSYKIINGYYSQDNSVHLIVRNDKGKFIKTIKHHMPYIYIKKSDYDNPIIKRKLDDWKENNIIKKVIQDTNPEFKKIYLTNPKQVYEVRPWLETHNVTPFEADIPYVRRILIDNLINIGTKKLRKLFIDIETDDSRHGIEVGRDRILTIGLEDENNKKWFLKATTEIELLKKFGDTIKDYDVLIAWYGKRFDFPYIETRCRVNNVWIDWRHYQRIDFYIIYRKSRQQDLSGGYNLDNVGKNELGTRKIV</sequence>
<dbReference type="Pfam" id="PF13482">
    <property type="entry name" value="RNase_H_2"/>
    <property type="match status" value="1"/>
</dbReference>
<dbReference type="InterPro" id="IPR038720">
    <property type="entry name" value="YprB_RNase_H-like_dom"/>
</dbReference>
<dbReference type="EMBL" id="BARS01002755">
    <property type="protein sequence ID" value="GAF72305.1"/>
    <property type="molecule type" value="Genomic_DNA"/>
</dbReference>
<dbReference type="PANTHER" id="PTHR10322:SF23">
    <property type="entry name" value="DNA POLYMERASE DELTA CATALYTIC SUBUNIT"/>
    <property type="match status" value="1"/>
</dbReference>
<reference evidence="2" key="1">
    <citation type="journal article" date="2014" name="Front. Microbiol.">
        <title>High frequency of phylogenetically diverse reductive dehalogenase-homologous genes in deep subseafloor sedimentary metagenomes.</title>
        <authorList>
            <person name="Kawai M."/>
            <person name="Futagami T."/>
            <person name="Toyoda A."/>
            <person name="Takaki Y."/>
            <person name="Nishi S."/>
            <person name="Hori S."/>
            <person name="Arai W."/>
            <person name="Tsubouchi T."/>
            <person name="Morono Y."/>
            <person name="Uchiyama I."/>
            <person name="Ito T."/>
            <person name="Fujiyama A."/>
            <person name="Inagaki F."/>
            <person name="Takami H."/>
        </authorList>
    </citation>
    <scope>NUCLEOTIDE SEQUENCE</scope>
    <source>
        <strain evidence="2">Expedition CK06-06</strain>
    </source>
</reference>
<dbReference type="InterPro" id="IPR012337">
    <property type="entry name" value="RNaseH-like_sf"/>
</dbReference>
<dbReference type="InterPro" id="IPR050240">
    <property type="entry name" value="DNA_pol_type-B"/>
</dbReference>
<name>X0T891_9ZZZZ</name>
<dbReference type="SUPFAM" id="SSF53098">
    <property type="entry name" value="Ribonuclease H-like"/>
    <property type="match status" value="1"/>
</dbReference>
<dbReference type="AlphaFoldDB" id="X0T891"/>
<evidence type="ECO:0000313" key="2">
    <source>
        <dbReference type="EMBL" id="GAF72305.1"/>
    </source>
</evidence>
<dbReference type="Gene3D" id="3.30.420.10">
    <property type="entry name" value="Ribonuclease H-like superfamily/Ribonuclease H"/>
    <property type="match status" value="1"/>
</dbReference>
<dbReference type="GO" id="GO:0003676">
    <property type="term" value="F:nucleic acid binding"/>
    <property type="evidence" value="ECO:0007669"/>
    <property type="project" value="InterPro"/>
</dbReference>
<gene>
    <name evidence="2" type="ORF">S01H1_05283</name>
</gene>
<feature type="domain" description="YprB ribonuclease H-like" evidence="1">
    <location>
        <begin position="126"/>
        <end position="244"/>
    </location>
</feature>
<evidence type="ECO:0000259" key="1">
    <source>
        <dbReference type="Pfam" id="PF13482"/>
    </source>
</evidence>
<proteinExistence type="predicted"/>